<keyword evidence="2" id="KW-1185">Reference proteome</keyword>
<reference evidence="1 2" key="1">
    <citation type="submission" date="2018-05" db="EMBL/GenBank/DDBJ databases">
        <title>Marinilabilia rubrum sp. nov., isolated from saltern sediment.</title>
        <authorList>
            <person name="Zhang R."/>
        </authorList>
    </citation>
    <scope>NUCLEOTIDE SEQUENCE [LARGE SCALE GENOMIC DNA]</scope>
    <source>
        <strain evidence="1 2">WTE16</strain>
    </source>
</reference>
<evidence type="ECO:0008006" key="3">
    <source>
        <dbReference type="Google" id="ProtNLM"/>
    </source>
</evidence>
<dbReference type="RefSeq" id="WP_109264080.1">
    <property type="nucleotide sequence ID" value="NZ_QEWP01000006.1"/>
</dbReference>
<name>A0A2U2B8Y5_9BACT</name>
<proteinExistence type="predicted"/>
<dbReference type="AlphaFoldDB" id="A0A2U2B8Y5"/>
<dbReference type="OrthoDB" id="1112758at2"/>
<accession>A0A2U2B8Y5</accession>
<sequence length="291" mass="33680">MMRNLSLTCVLLGLLFWLIPRPLLANNNQFSGSPKGGGEVISGLNSGLQLEADSINRRLDEIVELRGYSYYFEQFQGRNNSRSLWAMELMFDVGFLAFDFDEFETILGDFNVDELGINPGIANFELGFYFNNIYAGFSMGFSGNGGEEYDSLNVEVTKNQYGLHFGYNIRNAKRFHIIPEVALKWNRFRLINSFKERKIPIEQYLRDRDLDLRINQTTGHAGVRFFYKVNSPDYWSSTYLTLGAYAGYAFKLTSKPWVYSEHNRLTTEKQLELNHFSFGIQFSFFFDSTSY</sequence>
<evidence type="ECO:0000313" key="1">
    <source>
        <dbReference type="EMBL" id="PWD99539.1"/>
    </source>
</evidence>
<organism evidence="1 2">
    <name type="scientific">Marinilabilia rubra</name>
    <dbReference type="NCBI Taxonomy" id="2162893"/>
    <lineage>
        <taxon>Bacteria</taxon>
        <taxon>Pseudomonadati</taxon>
        <taxon>Bacteroidota</taxon>
        <taxon>Bacteroidia</taxon>
        <taxon>Marinilabiliales</taxon>
        <taxon>Marinilabiliaceae</taxon>
        <taxon>Marinilabilia</taxon>
    </lineage>
</organism>
<gene>
    <name evidence="1" type="ORF">DDZ16_08775</name>
</gene>
<dbReference type="Proteomes" id="UP000244956">
    <property type="component" value="Unassembled WGS sequence"/>
</dbReference>
<protein>
    <recommendedName>
        <fullName evidence="3">Outer membrane protein beta-barrel domain-containing protein</fullName>
    </recommendedName>
</protein>
<dbReference type="EMBL" id="QEWP01000006">
    <property type="protein sequence ID" value="PWD99539.1"/>
    <property type="molecule type" value="Genomic_DNA"/>
</dbReference>
<evidence type="ECO:0000313" key="2">
    <source>
        <dbReference type="Proteomes" id="UP000244956"/>
    </source>
</evidence>
<comment type="caution">
    <text evidence="1">The sequence shown here is derived from an EMBL/GenBank/DDBJ whole genome shotgun (WGS) entry which is preliminary data.</text>
</comment>